<protein>
    <recommendedName>
        <fullName evidence="4">CCHC-type domain-containing protein</fullName>
    </recommendedName>
</protein>
<reference evidence="3" key="2">
    <citation type="submission" date="2017-03" db="EMBL/GenBank/DDBJ databases">
        <title>Phytopthora megakarya and P. palmivora, two closely related causual agents of cacao black pod achieved similar genome size and gene model numbers by different mechanisms.</title>
        <authorList>
            <person name="Ali S."/>
            <person name="Shao J."/>
            <person name="Larry D.J."/>
            <person name="Kronmiller B."/>
            <person name="Shen D."/>
            <person name="Strem M.D."/>
            <person name="Melnick R.L."/>
            <person name="Guiltinan M.J."/>
            <person name="Tyler B.M."/>
            <person name="Meinhardt L.W."/>
            <person name="Bailey B.A."/>
        </authorList>
    </citation>
    <scope>NUCLEOTIDE SEQUENCE [LARGE SCALE GENOMIC DNA]</scope>
    <source>
        <strain evidence="3">zdho120</strain>
    </source>
</reference>
<dbReference type="GO" id="GO:0008270">
    <property type="term" value="F:zinc ion binding"/>
    <property type="evidence" value="ECO:0007669"/>
    <property type="project" value="InterPro"/>
</dbReference>
<reference evidence="1" key="1">
    <citation type="journal article" date="2017" name="Genome Biol. Evol.">
        <title>Phytophthora megakarya and P. palmivora, closely related causal agents of cacao black pod rot, underwent increases in genome sizes and gene numbers by different mechanisms.</title>
        <authorList>
            <person name="Ali S.S."/>
            <person name="Shao J."/>
            <person name="Lary D.J."/>
            <person name="Kronmiller B."/>
            <person name="Shen D."/>
            <person name="Strem M.D."/>
            <person name="Amoako-Attah I."/>
            <person name="Akrofi A.Y."/>
            <person name="Begoude B.A."/>
            <person name="Ten Hoopen G.M."/>
            <person name="Coulibaly K."/>
            <person name="Kebe B.I."/>
            <person name="Melnick R.L."/>
            <person name="Guiltinan M.J."/>
            <person name="Tyler B.M."/>
            <person name="Meinhardt L.W."/>
            <person name="Bailey B.A."/>
        </authorList>
    </citation>
    <scope>NUCLEOTIDE SEQUENCE</scope>
    <source>
        <strain evidence="1">Zdho120</strain>
    </source>
</reference>
<proteinExistence type="predicted"/>
<evidence type="ECO:0000313" key="2">
    <source>
        <dbReference type="EMBL" id="OWZ20224.1"/>
    </source>
</evidence>
<comment type="caution">
    <text evidence="1">The sequence shown here is derived from an EMBL/GenBank/DDBJ whole genome shotgun (WGS) entry which is preliminary data.</text>
</comment>
<dbReference type="OrthoDB" id="111316at2759"/>
<keyword evidence="3" id="KW-1185">Reference proteome</keyword>
<dbReference type="AlphaFoldDB" id="A0A225WT21"/>
<dbReference type="EMBL" id="NBNE01000348">
    <property type="protein sequence ID" value="OWZ20224.1"/>
    <property type="molecule type" value="Genomic_DNA"/>
</dbReference>
<organism evidence="1 3">
    <name type="scientific">Phytophthora megakarya</name>
    <dbReference type="NCBI Taxonomy" id="4795"/>
    <lineage>
        <taxon>Eukaryota</taxon>
        <taxon>Sar</taxon>
        <taxon>Stramenopiles</taxon>
        <taxon>Oomycota</taxon>
        <taxon>Peronosporomycetes</taxon>
        <taxon>Peronosporales</taxon>
        <taxon>Peronosporaceae</taxon>
        <taxon>Phytophthora</taxon>
    </lineage>
</organism>
<evidence type="ECO:0000313" key="1">
    <source>
        <dbReference type="EMBL" id="OWZ20217.1"/>
    </source>
</evidence>
<evidence type="ECO:0008006" key="4">
    <source>
        <dbReference type="Google" id="ProtNLM"/>
    </source>
</evidence>
<dbReference type="Proteomes" id="UP000198211">
    <property type="component" value="Unassembled WGS sequence"/>
</dbReference>
<dbReference type="EMBL" id="NBNE01000348">
    <property type="protein sequence ID" value="OWZ20217.1"/>
    <property type="molecule type" value="Genomic_DNA"/>
</dbReference>
<evidence type="ECO:0000313" key="3">
    <source>
        <dbReference type="Proteomes" id="UP000198211"/>
    </source>
</evidence>
<accession>A0A225WT21</accession>
<gene>
    <name evidence="1" type="ORF">PHMEG_0005392</name>
    <name evidence="2" type="ORF">PHMEG_0005399</name>
</gene>
<dbReference type="GO" id="GO:0003676">
    <property type="term" value="F:nucleic acid binding"/>
    <property type="evidence" value="ECO:0007669"/>
    <property type="project" value="InterPro"/>
</dbReference>
<reference evidence="1" key="3">
    <citation type="submission" date="2017-03" db="EMBL/GenBank/DDBJ databases">
        <authorList>
            <person name="Afonso C.L."/>
            <person name="Miller P.J."/>
            <person name="Scott M.A."/>
            <person name="Spackman E."/>
            <person name="Goraichik I."/>
            <person name="Dimitrov K.M."/>
            <person name="Suarez D.L."/>
            <person name="Swayne D.E."/>
        </authorList>
    </citation>
    <scope>NUCLEOTIDE SEQUENCE</scope>
    <source>
        <strain evidence="1">Zdho120</strain>
    </source>
</reference>
<sequence length="77" mass="8456">MSCDNCNGIGHRAENCWTDLICENCHWTGHPTQLCKTLPSKKCVRLARQGIVKGQPTLMLNRLLAAKADPGNASLNH</sequence>
<dbReference type="SUPFAM" id="SSF57756">
    <property type="entry name" value="Retrovirus zinc finger-like domains"/>
    <property type="match status" value="1"/>
</dbReference>
<dbReference type="InterPro" id="IPR036875">
    <property type="entry name" value="Znf_CCHC_sf"/>
</dbReference>
<name>A0A225WT21_9STRA</name>